<feature type="transmembrane region" description="Helical" evidence="6">
    <location>
        <begin position="12"/>
        <end position="36"/>
    </location>
</feature>
<feature type="transmembrane region" description="Helical" evidence="6">
    <location>
        <begin position="382"/>
        <end position="404"/>
    </location>
</feature>
<evidence type="ECO:0000256" key="2">
    <source>
        <dbReference type="ARBA" id="ARBA00022475"/>
    </source>
</evidence>
<feature type="transmembrane region" description="Helical" evidence="6">
    <location>
        <begin position="163"/>
        <end position="180"/>
    </location>
</feature>
<dbReference type="EMBL" id="RZUL01000003">
    <property type="protein sequence ID" value="RVT41012.1"/>
    <property type="molecule type" value="Genomic_DNA"/>
</dbReference>
<feature type="transmembrane region" description="Helical" evidence="6">
    <location>
        <begin position="48"/>
        <end position="73"/>
    </location>
</feature>
<protein>
    <recommendedName>
        <fullName evidence="9">Lipopolysaccharide biosynthesis protein</fullName>
    </recommendedName>
</protein>
<accession>A0A437J776</accession>
<evidence type="ECO:0000256" key="4">
    <source>
        <dbReference type="ARBA" id="ARBA00022989"/>
    </source>
</evidence>
<evidence type="ECO:0000256" key="3">
    <source>
        <dbReference type="ARBA" id="ARBA00022692"/>
    </source>
</evidence>
<evidence type="ECO:0008006" key="9">
    <source>
        <dbReference type="Google" id="ProtNLM"/>
    </source>
</evidence>
<evidence type="ECO:0000256" key="6">
    <source>
        <dbReference type="SAM" id="Phobius"/>
    </source>
</evidence>
<dbReference type="InterPro" id="IPR050833">
    <property type="entry name" value="Poly_Biosynth_Transport"/>
</dbReference>
<evidence type="ECO:0000313" key="8">
    <source>
        <dbReference type="Proteomes" id="UP000282977"/>
    </source>
</evidence>
<keyword evidence="3 6" id="KW-0812">Transmembrane</keyword>
<comment type="subcellular location">
    <subcellularLocation>
        <location evidence="1">Cell membrane</location>
        <topology evidence="1">Multi-pass membrane protein</topology>
    </subcellularLocation>
</comment>
<keyword evidence="8" id="KW-1185">Reference proteome</keyword>
<feature type="transmembrane region" description="Helical" evidence="6">
    <location>
        <begin position="186"/>
        <end position="204"/>
    </location>
</feature>
<dbReference type="GO" id="GO:0005886">
    <property type="term" value="C:plasma membrane"/>
    <property type="evidence" value="ECO:0007669"/>
    <property type="project" value="UniProtKB-SubCell"/>
</dbReference>
<dbReference type="Proteomes" id="UP000282977">
    <property type="component" value="Unassembled WGS sequence"/>
</dbReference>
<dbReference type="RefSeq" id="WP_127691009.1">
    <property type="nucleotide sequence ID" value="NZ_RZUL01000003.1"/>
</dbReference>
<feature type="transmembrane region" description="Helical" evidence="6">
    <location>
        <begin position="344"/>
        <end position="370"/>
    </location>
</feature>
<reference evidence="7 8" key="1">
    <citation type="submission" date="2019-01" db="EMBL/GenBank/DDBJ databases">
        <authorList>
            <person name="Chen W.-M."/>
        </authorList>
    </citation>
    <scope>NUCLEOTIDE SEQUENCE [LARGE SCALE GENOMIC DNA]</scope>
    <source>
        <strain evidence="7 8">TLA-22</strain>
    </source>
</reference>
<name>A0A437J776_9SPHN</name>
<feature type="transmembrane region" description="Helical" evidence="6">
    <location>
        <begin position="410"/>
        <end position="429"/>
    </location>
</feature>
<feature type="transmembrane region" description="Helical" evidence="6">
    <location>
        <begin position="312"/>
        <end position="338"/>
    </location>
</feature>
<evidence type="ECO:0000256" key="5">
    <source>
        <dbReference type="ARBA" id="ARBA00023136"/>
    </source>
</evidence>
<sequence length="438" mass="47287">MTLFARLEGSARLLALVKLANVALVMLWGFAVTYVFVRLLPIETFRAFLLLVAFGNFTVSAELGLTSIVYNRLRRHWLALRGEGTAQDFRAEELGVITMLLAGLTIAATIALFGAIQMRLIVTDMPLLFLLFFVTTCLNLFATLAKRTLAAVDRNLLWEAIDMARRVAAIGLLIAALAGMDLTLSVALQGLLSLIAIGAGLAMLHRRLGLRMGDWLALRVGGGHVRRHYLADFGASAALTASEVAAYNAPYFLIALATSDPRPLLFFDFLFKMSRALSALVRAMIEAALPRITAAWYRGDARRFRQLIARGTGAALLMALAIGAALMLFGVPLVAALFDGRLAIAPWMLLLLALLLLALAITCVSVYVQGALGRFRRLLRQSLPFLAGSLLSVPLASVLAGQGLPITTGFSLLLLATFAGTGALHGLALRRLMREMPQ</sequence>
<feature type="transmembrane region" description="Helical" evidence="6">
    <location>
        <begin position="94"/>
        <end position="113"/>
    </location>
</feature>
<keyword evidence="5 6" id="KW-0472">Membrane</keyword>
<comment type="caution">
    <text evidence="7">The sequence shown here is derived from an EMBL/GenBank/DDBJ whole genome shotgun (WGS) entry which is preliminary data.</text>
</comment>
<dbReference type="AlphaFoldDB" id="A0A437J776"/>
<keyword evidence="2" id="KW-1003">Cell membrane</keyword>
<keyword evidence="4 6" id="KW-1133">Transmembrane helix</keyword>
<dbReference type="PANTHER" id="PTHR30250:SF26">
    <property type="entry name" value="PSMA PROTEIN"/>
    <property type="match status" value="1"/>
</dbReference>
<evidence type="ECO:0000313" key="7">
    <source>
        <dbReference type="EMBL" id="RVT41012.1"/>
    </source>
</evidence>
<proteinExistence type="predicted"/>
<gene>
    <name evidence="7" type="ORF">ENE74_11215</name>
</gene>
<organism evidence="7 8">
    <name type="scientific">Sphingobium algorifonticola</name>
    <dbReference type="NCBI Taxonomy" id="2008318"/>
    <lineage>
        <taxon>Bacteria</taxon>
        <taxon>Pseudomonadati</taxon>
        <taxon>Pseudomonadota</taxon>
        <taxon>Alphaproteobacteria</taxon>
        <taxon>Sphingomonadales</taxon>
        <taxon>Sphingomonadaceae</taxon>
        <taxon>Sphingobium</taxon>
    </lineage>
</organism>
<feature type="transmembrane region" description="Helical" evidence="6">
    <location>
        <begin position="125"/>
        <end position="142"/>
    </location>
</feature>
<dbReference type="PANTHER" id="PTHR30250">
    <property type="entry name" value="PST FAMILY PREDICTED COLANIC ACID TRANSPORTER"/>
    <property type="match status" value="1"/>
</dbReference>
<evidence type="ECO:0000256" key="1">
    <source>
        <dbReference type="ARBA" id="ARBA00004651"/>
    </source>
</evidence>
<dbReference type="OrthoDB" id="7462992at2"/>